<dbReference type="Proteomes" id="UP000181901">
    <property type="component" value="Unassembled WGS sequence"/>
</dbReference>
<evidence type="ECO:0000313" key="5">
    <source>
        <dbReference type="EMBL" id="OIQ50705.1"/>
    </source>
</evidence>
<dbReference type="InterPro" id="IPR028082">
    <property type="entry name" value="Peripla_BP_I"/>
</dbReference>
<dbReference type="SUPFAM" id="SSF53822">
    <property type="entry name" value="Periplasmic binding protein-like I"/>
    <property type="match status" value="1"/>
</dbReference>
<feature type="chain" id="PRO_5012136789" description="Leucine-binding protein domain-containing protein" evidence="3">
    <location>
        <begin position="28"/>
        <end position="423"/>
    </location>
</feature>
<organism evidence="5 6">
    <name type="scientific">Pseudodesulfovibrio hydrargyri</name>
    <dbReference type="NCBI Taxonomy" id="2125990"/>
    <lineage>
        <taxon>Bacteria</taxon>
        <taxon>Pseudomonadati</taxon>
        <taxon>Thermodesulfobacteriota</taxon>
        <taxon>Desulfovibrionia</taxon>
        <taxon>Desulfovibrionales</taxon>
        <taxon>Desulfovibrionaceae</taxon>
    </lineage>
</organism>
<feature type="domain" description="Leucine-binding protein" evidence="4">
    <location>
        <begin position="41"/>
        <end position="408"/>
    </location>
</feature>
<proteinExistence type="inferred from homology"/>
<dbReference type="SMR" id="A0A1J5NG80"/>
<dbReference type="Pfam" id="PF13458">
    <property type="entry name" value="Peripla_BP_6"/>
    <property type="match status" value="1"/>
</dbReference>
<keyword evidence="2 3" id="KW-0732">Signal</keyword>
<sequence>MMSCRARRRFIPLVLCLACLACLASLACPDSRARAGSDGYSLGMSAAFTGPSDGLGVELYRGSMAYFTFVNEHGGVNGRTVSIRILDDGYQPGPAIDNTMRFLEGDEPLCLFSYVGTPTVTRVLPLLKGYGGRRKLLFFPFSGAEPQREPPYDRFVFNLRASYRQELAGLVDRFLALNRKRLAVFYQADAFGRSGWDGAHRALKSHGYALVGEATYRRGARFAESMKRQVEILMRANPDAVLSIGSYAACAALIRDARDMGLNVPIANVSFVGSEKLLSLLLAAERENGRDYTFNLVNSQVVPSYEDLSLPAVREYRELMDRYAPNAPAMAAREYAPVRYSFTSFEGFLNAKAMVRILEAYAASLTPGLGAAAESLTEADIGIDVPLRFGPDRHQGLDRVYFTTVRDGRFVPMDERQWRAWQR</sequence>
<protein>
    <recommendedName>
        <fullName evidence="4">Leucine-binding protein domain-containing protein</fullName>
    </recommendedName>
</protein>
<feature type="signal peptide" evidence="3">
    <location>
        <begin position="1"/>
        <end position="27"/>
    </location>
</feature>
<dbReference type="AlphaFoldDB" id="A0A1J5NG80"/>
<comment type="caution">
    <text evidence="5">The sequence shown here is derived from an EMBL/GenBank/DDBJ whole genome shotgun (WGS) entry which is preliminary data.</text>
</comment>
<dbReference type="CDD" id="cd19978">
    <property type="entry name" value="PBP1_ABC_ligand_binding-like"/>
    <property type="match status" value="1"/>
</dbReference>
<name>A0A1J5NG80_9BACT</name>
<dbReference type="PANTHER" id="PTHR47235">
    <property type="entry name" value="BLR6548 PROTEIN"/>
    <property type="match status" value="1"/>
</dbReference>
<evidence type="ECO:0000256" key="1">
    <source>
        <dbReference type="ARBA" id="ARBA00010062"/>
    </source>
</evidence>
<dbReference type="RefSeq" id="WP_084641522.1">
    <property type="nucleotide sequence ID" value="NZ_LKAQ01000004.1"/>
</dbReference>
<comment type="similarity">
    <text evidence="1">Belongs to the leucine-binding protein family.</text>
</comment>
<accession>A0A1J5NG80</accession>
<dbReference type="Gene3D" id="3.40.50.2300">
    <property type="match status" value="2"/>
</dbReference>
<keyword evidence="6" id="KW-1185">Reference proteome</keyword>
<dbReference type="PANTHER" id="PTHR47235:SF1">
    <property type="entry name" value="BLR6548 PROTEIN"/>
    <property type="match status" value="1"/>
</dbReference>
<dbReference type="PROSITE" id="PS51257">
    <property type="entry name" value="PROKAR_LIPOPROTEIN"/>
    <property type="match status" value="1"/>
</dbReference>
<dbReference type="EMBL" id="LKAQ01000004">
    <property type="protein sequence ID" value="OIQ50705.1"/>
    <property type="molecule type" value="Genomic_DNA"/>
</dbReference>
<evidence type="ECO:0000256" key="2">
    <source>
        <dbReference type="ARBA" id="ARBA00022729"/>
    </source>
</evidence>
<dbReference type="InterPro" id="IPR028081">
    <property type="entry name" value="Leu-bd"/>
</dbReference>
<reference evidence="5 6" key="1">
    <citation type="submission" date="2015-09" db="EMBL/GenBank/DDBJ databases">
        <title>Genome of Desulfovibrio dechloracetivorans BerOc1, a mercury methylating strain isolated from highly hydrocarbons and metals contaminated coastal sediments.</title>
        <authorList>
            <person name="Goni Urriza M."/>
            <person name="Gassie C."/>
            <person name="Bouchez O."/>
            <person name="Klopp C."/>
            <person name="Ranchou-Peyruse A."/>
            <person name="Remy G."/>
        </authorList>
    </citation>
    <scope>NUCLEOTIDE SEQUENCE [LARGE SCALE GENOMIC DNA]</scope>
    <source>
        <strain evidence="5 6">BerOc1</strain>
    </source>
</reference>
<gene>
    <name evidence="5" type="ORF">BerOc1_02646</name>
</gene>
<evidence type="ECO:0000313" key="6">
    <source>
        <dbReference type="Proteomes" id="UP000181901"/>
    </source>
</evidence>
<evidence type="ECO:0000256" key="3">
    <source>
        <dbReference type="SAM" id="SignalP"/>
    </source>
</evidence>
<evidence type="ECO:0000259" key="4">
    <source>
        <dbReference type="Pfam" id="PF13458"/>
    </source>
</evidence>